<feature type="compositionally biased region" description="Polar residues" evidence="1">
    <location>
        <begin position="1"/>
        <end position="11"/>
    </location>
</feature>
<gene>
    <name evidence="2" type="ORF">DCAR_0311712</name>
</gene>
<dbReference type="AlphaFoldDB" id="A0A166AN55"/>
<reference evidence="2" key="2">
    <citation type="submission" date="2022-03" db="EMBL/GenBank/DDBJ databases">
        <title>Draft title - Genomic analysis of global carrot germplasm unveils the trajectory of domestication and the origin of high carotenoid orange carrot.</title>
        <authorList>
            <person name="Iorizzo M."/>
            <person name="Ellison S."/>
            <person name="Senalik D."/>
            <person name="Macko-Podgorni A."/>
            <person name="Grzebelus D."/>
            <person name="Bostan H."/>
            <person name="Rolling W."/>
            <person name="Curaba J."/>
            <person name="Simon P."/>
        </authorList>
    </citation>
    <scope>NUCLEOTIDE SEQUENCE</scope>
    <source>
        <tissue evidence="2">Leaf</tissue>
    </source>
</reference>
<evidence type="ECO:0000313" key="2">
    <source>
        <dbReference type="EMBL" id="WOG92443.1"/>
    </source>
</evidence>
<feature type="region of interest" description="Disordered" evidence="1">
    <location>
        <begin position="1"/>
        <end position="35"/>
    </location>
</feature>
<name>A0A166AN55_DAUCS</name>
<accession>A0A166AN55</accession>
<proteinExistence type="predicted"/>
<dbReference type="EMBL" id="CP093345">
    <property type="protein sequence ID" value="WOG92443.1"/>
    <property type="molecule type" value="Genomic_DNA"/>
</dbReference>
<feature type="compositionally biased region" description="Low complexity" evidence="1">
    <location>
        <begin position="21"/>
        <end position="31"/>
    </location>
</feature>
<evidence type="ECO:0000256" key="1">
    <source>
        <dbReference type="SAM" id="MobiDB-lite"/>
    </source>
</evidence>
<keyword evidence="3" id="KW-1185">Reference proteome</keyword>
<sequence>MNSGQASQHQTRVGDGRKRPLSLSSSTSSVVLRRRGEESGLEAFLGARCINTQGEKGYAGISRHQNATSTSAAQQTPGYNLLASRNGAYHGLNKNCDTNKG</sequence>
<organism evidence="2 3">
    <name type="scientific">Daucus carota subsp. sativus</name>
    <name type="common">Carrot</name>
    <dbReference type="NCBI Taxonomy" id="79200"/>
    <lineage>
        <taxon>Eukaryota</taxon>
        <taxon>Viridiplantae</taxon>
        <taxon>Streptophyta</taxon>
        <taxon>Embryophyta</taxon>
        <taxon>Tracheophyta</taxon>
        <taxon>Spermatophyta</taxon>
        <taxon>Magnoliopsida</taxon>
        <taxon>eudicotyledons</taxon>
        <taxon>Gunneridae</taxon>
        <taxon>Pentapetalae</taxon>
        <taxon>asterids</taxon>
        <taxon>campanulids</taxon>
        <taxon>Apiales</taxon>
        <taxon>Apiaceae</taxon>
        <taxon>Apioideae</taxon>
        <taxon>Scandiceae</taxon>
        <taxon>Daucinae</taxon>
        <taxon>Daucus</taxon>
        <taxon>Daucus sect. Daucus</taxon>
    </lineage>
</organism>
<dbReference type="Gramene" id="KZN01532">
    <property type="protein sequence ID" value="KZN01532"/>
    <property type="gene ID" value="DCAR_010286"/>
</dbReference>
<protein>
    <submittedName>
        <fullName evidence="2">Uncharacterized protein</fullName>
    </submittedName>
</protein>
<dbReference type="Proteomes" id="UP000077755">
    <property type="component" value="Chromosome 3"/>
</dbReference>
<evidence type="ECO:0000313" key="3">
    <source>
        <dbReference type="Proteomes" id="UP000077755"/>
    </source>
</evidence>
<reference evidence="2" key="1">
    <citation type="journal article" date="2016" name="Nat. Genet.">
        <title>A high-quality carrot genome assembly provides new insights into carotenoid accumulation and asterid genome evolution.</title>
        <authorList>
            <person name="Iorizzo M."/>
            <person name="Ellison S."/>
            <person name="Senalik D."/>
            <person name="Zeng P."/>
            <person name="Satapoomin P."/>
            <person name="Huang J."/>
            <person name="Bowman M."/>
            <person name="Iovene M."/>
            <person name="Sanseverino W."/>
            <person name="Cavagnaro P."/>
            <person name="Yildiz M."/>
            <person name="Macko-Podgorni A."/>
            <person name="Moranska E."/>
            <person name="Grzebelus E."/>
            <person name="Grzebelus D."/>
            <person name="Ashrafi H."/>
            <person name="Zheng Z."/>
            <person name="Cheng S."/>
            <person name="Spooner D."/>
            <person name="Van Deynze A."/>
            <person name="Simon P."/>
        </authorList>
    </citation>
    <scope>NUCLEOTIDE SEQUENCE</scope>
    <source>
        <tissue evidence="2">Leaf</tissue>
    </source>
</reference>